<keyword evidence="6 7" id="KW-0472">Membrane</keyword>
<proteinExistence type="inferred from homology"/>
<keyword evidence="4 7" id="KW-0812">Transmembrane</keyword>
<dbReference type="Pfam" id="PF00528">
    <property type="entry name" value="BPD_transp_1"/>
    <property type="match status" value="1"/>
</dbReference>
<comment type="similarity">
    <text evidence="7">Belongs to the binding-protein-dependent transport system permease family.</text>
</comment>
<dbReference type="SUPFAM" id="SSF161098">
    <property type="entry name" value="MetI-like"/>
    <property type="match status" value="1"/>
</dbReference>
<evidence type="ECO:0000259" key="8">
    <source>
        <dbReference type="PROSITE" id="PS50928"/>
    </source>
</evidence>
<evidence type="ECO:0000256" key="1">
    <source>
        <dbReference type="ARBA" id="ARBA00004651"/>
    </source>
</evidence>
<dbReference type="CDD" id="cd06261">
    <property type="entry name" value="TM_PBP2"/>
    <property type="match status" value="1"/>
</dbReference>
<evidence type="ECO:0000256" key="3">
    <source>
        <dbReference type="ARBA" id="ARBA00022475"/>
    </source>
</evidence>
<evidence type="ECO:0000256" key="4">
    <source>
        <dbReference type="ARBA" id="ARBA00022692"/>
    </source>
</evidence>
<keyword evidence="2 7" id="KW-0813">Transport</keyword>
<dbReference type="Proteomes" id="UP000479043">
    <property type="component" value="Unassembled WGS sequence"/>
</dbReference>
<comment type="subcellular location">
    <subcellularLocation>
        <location evidence="1 7">Cell membrane</location>
        <topology evidence="1 7">Multi-pass membrane protein</topology>
    </subcellularLocation>
</comment>
<feature type="domain" description="ABC transmembrane type-1" evidence="8">
    <location>
        <begin position="94"/>
        <end position="292"/>
    </location>
</feature>
<keyword evidence="10" id="KW-1185">Reference proteome</keyword>
<dbReference type="GO" id="GO:0005886">
    <property type="term" value="C:plasma membrane"/>
    <property type="evidence" value="ECO:0007669"/>
    <property type="project" value="UniProtKB-SubCell"/>
</dbReference>
<gene>
    <name evidence="9" type="ORF">GR167_04135</name>
</gene>
<dbReference type="EMBL" id="WWEN01000002">
    <property type="protein sequence ID" value="MYM54480.1"/>
    <property type="molecule type" value="Genomic_DNA"/>
</dbReference>
<evidence type="ECO:0000256" key="2">
    <source>
        <dbReference type="ARBA" id="ARBA00022448"/>
    </source>
</evidence>
<accession>A0A6L8LJ34</accession>
<evidence type="ECO:0000313" key="10">
    <source>
        <dbReference type="Proteomes" id="UP000479043"/>
    </source>
</evidence>
<dbReference type="RefSeq" id="WP_160972171.1">
    <property type="nucleotide sequence ID" value="NZ_WWEN01000002.1"/>
</dbReference>
<feature type="transmembrane region" description="Helical" evidence="7">
    <location>
        <begin position="273"/>
        <end position="299"/>
    </location>
</feature>
<evidence type="ECO:0000256" key="6">
    <source>
        <dbReference type="ARBA" id="ARBA00023136"/>
    </source>
</evidence>
<keyword evidence="3" id="KW-1003">Cell membrane</keyword>
<dbReference type="AlphaFoldDB" id="A0A6L8LJ34"/>
<dbReference type="InterPro" id="IPR000515">
    <property type="entry name" value="MetI-like"/>
</dbReference>
<feature type="transmembrane region" description="Helical" evidence="7">
    <location>
        <begin position="134"/>
        <end position="157"/>
    </location>
</feature>
<evidence type="ECO:0000256" key="7">
    <source>
        <dbReference type="RuleBase" id="RU363032"/>
    </source>
</evidence>
<dbReference type="InterPro" id="IPR035906">
    <property type="entry name" value="MetI-like_sf"/>
</dbReference>
<dbReference type="PANTHER" id="PTHR43163">
    <property type="entry name" value="DIPEPTIDE TRANSPORT SYSTEM PERMEASE PROTEIN DPPB-RELATED"/>
    <property type="match status" value="1"/>
</dbReference>
<comment type="caution">
    <text evidence="9">The sequence shown here is derived from an EMBL/GenBank/DDBJ whole genome shotgun (WGS) entry which is preliminary data.</text>
</comment>
<evidence type="ECO:0000256" key="5">
    <source>
        <dbReference type="ARBA" id="ARBA00022989"/>
    </source>
</evidence>
<dbReference type="PROSITE" id="PS50928">
    <property type="entry name" value="ABC_TM1"/>
    <property type="match status" value="1"/>
</dbReference>
<evidence type="ECO:0000313" key="9">
    <source>
        <dbReference type="EMBL" id="MYM54480.1"/>
    </source>
</evidence>
<sequence>MLSYALRTLIRMVLTFFVIVTIVFFATRLSGNAIDFVVSDGITSEDRELLIKYYELDRPILTQYFAFLRSFTDGQFGLSFIERRPVSEIVLERIWPSTQLLLSAVGLTLLVSIPLGIAAAIWRKSWIGSAVMMVAFLGYAVPNFVLATVMVLLFSYWLNWLPVVGNGTAWHFIMPTVALSGVLIAALTRFTRNAMLDVLGQDFMRTARAKGLPENAVIVKHGLRNAGITILSVIGLQVAGLAASGSVVIEAIFAWPGIGDLLVSSALRRDYPVLQFGVLTVALAVIVINAAIDLAYAWADPRLRHTVKG</sequence>
<feature type="transmembrane region" description="Helical" evidence="7">
    <location>
        <begin position="100"/>
        <end position="122"/>
    </location>
</feature>
<dbReference type="PANTHER" id="PTHR43163:SF6">
    <property type="entry name" value="DIPEPTIDE TRANSPORT SYSTEM PERMEASE PROTEIN DPPB-RELATED"/>
    <property type="match status" value="1"/>
</dbReference>
<keyword evidence="5 7" id="KW-1133">Transmembrane helix</keyword>
<feature type="transmembrane region" description="Helical" evidence="7">
    <location>
        <begin position="230"/>
        <end position="253"/>
    </location>
</feature>
<dbReference type="Gene3D" id="1.10.3720.10">
    <property type="entry name" value="MetI-like"/>
    <property type="match status" value="1"/>
</dbReference>
<dbReference type="GO" id="GO:0055085">
    <property type="term" value="P:transmembrane transport"/>
    <property type="evidence" value="ECO:0007669"/>
    <property type="project" value="InterPro"/>
</dbReference>
<name>A0A6L8LJ34_9RHOB</name>
<feature type="transmembrane region" description="Helical" evidence="7">
    <location>
        <begin position="12"/>
        <end position="31"/>
    </location>
</feature>
<protein>
    <submittedName>
        <fullName evidence="9">ABC transporter permease subunit</fullName>
    </submittedName>
</protein>
<reference evidence="9 10" key="1">
    <citation type="submission" date="2020-01" db="EMBL/GenBank/DDBJ databases">
        <authorList>
            <person name="Chen S."/>
        </authorList>
    </citation>
    <scope>NUCLEOTIDE SEQUENCE [LARGE SCALE GENOMIC DNA]</scope>
    <source>
        <strain evidence="9 10">GS-10</strain>
    </source>
</reference>
<feature type="transmembrane region" description="Helical" evidence="7">
    <location>
        <begin position="169"/>
        <end position="187"/>
    </location>
</feature>
<organism evidence="9 10">
    <name type="scientific">Thalassovita mangrovi</name>
    <dbReference type="NCBI Taxonomy" id="2692236"/>
    <lineage>
        <taxon>Bacteria</taxon>
        <taxon>Pseudomonadati</taxon>
        <taxon>Pseudomonadota</taxon>
        <taxon>Alphaproteobacteria</taxon>
        <taxon>Rhodobacterales</taxon>
        <taxon>Roseobacteraceae</taxon>
        <taxon>Thalassovita</taxon>
    </lineage>
</organism>